<dbReference type="Proteomes" id="UP000886998">
    <property type="component" value="Unassembled WGS sequence"/>
</dbReference>
<reference evidence="1" key="1">
    <citation type="submission" date="2020-08" db="EMBL/GenBank/DDBJ databases">
        <title>Multicomponent nature underlies the extraordinary mechanical properties of spider dragline silk.</title>
        <authorList>
            <person name="Kono N."/>
            <person name="Nakamura H."/>
            <person name="Mori M."/>
            <person name="Yoshida Y."/>
            <person name="Ohtoshi R."/>
            <person name="Malay A.D."/>
            <person name="Moran D.A.P."/>
            <person name="Tomita M."/>
            <person name="Numata K."/>
            <person name="Arakawa K."/>
        </authorList>
    </citation>
    <scope>NUCLEOTIDE SEQUENCE</scope>
</reference>
<dbReference type="AlphaFoldDB" id="A0A8X6X8H5"/>
<sequence length="94" mass="10563">MLHLHVYLCTLAGRDRYNNAHPSVNQAQGVPDEPDRMDFEVVVKSLLISKSIVTVLSIETKPALPRFCFDAPNSDIATKQIAFSKRDNGIYFLN</sequence>
<dbReference type="EMBL" id="BMAV01006666">
    <property type="protein sequence ID" value="GFY48793.1"/>
    <property type="molecule type" value="Genomic_DNA"/>
</dbReference>
<evidence type="ECO:0000313" key="2">
    <source>
        <dbReference type="Proteomes" id="UP000886998"/>
    </source>
</evidence>
<protein>
    <submittedName>
        <fullName evidence="1">Uncharacterized protein</fullName>
    </submittedName>
</protein>
<comment type="caution">
    <text evidence="1">The sequence shown here is derived from an EMBL/GenBank/DDBJ whole genome shotgun (WGS) entry which is preliminary data.</text>
</comment>
<name>A0A8X6X8H5_9ARAC</name>
<accession>A0A8X6X8H5</accession>
<organism evidence="1 2">
    <name type="scientific">Trichonephila inaurata madagascariensis</name>
    <dbReference type="NCBI Taxonomy" id="2747483"/>
    <lineage>
        <taxon>Eukaryota</taxon>
        <taxon>Metazoa</taxon>
        <taxon>Ecdysozoa</taxon>
        <taxon>Arthropoda</taxon>
        <taxon>Chelicerata</taxon>
        <taxon>Arachnida</taxon>
        <taxon>Araneae</taxon>
        <taxon>Araneomorphae</taxon>
        <taxon>Entelegynae</taxon>
        <taxon>Araneoidea</taxon>
        <taxon>Nephilidae</taxon>
        <taxon>Trichonephila</taxon>
        <taxon>Trichonephila inaurata</taxon>
    </lineage>
</organism>
<keyword evidence="2" id="KW-1185">Reference proteome</keyword>
<gene>
    <name evidence="1" type="ORF">TNIN_349541</name>
</gene>
<evidence type="ECO:0000313" key="1">
    <source>
        <dbReference type="EMBL" id="GFY48793.1"/>
    </source>
</evidence>
<proteinExistence type="predicted"/>